<evidence type="ECO:0000256" key="4">
    <source>
        <dbReference type="ARBA" id="ARBA00022679"/>
    </source>
</evidence>
<keyword evidence="4" id="KW-0808">Transferase</keyword>
<evidence type="ECO:0000256" key="7">
    <source>
        <dbReference type="ARBA" id="ARBA00022989"/>
    </source>
</evidence>
<feature type="compositionally biased region" description="Acidic residues" evidence="11">
    <location>
        <begin position="54"/>
        <end position="69"/>
    </location>
</feature>
<evidence type="ECO:0000256" key="6">
    <source>
        <dbReference type="ARBA" id="ARBA00022968"/>
    </source>
</evidence>
<dbReference type="Proteomes" id="UP000186922">
    <property type="component" value="Unassembled WGS sequence"/>
</dbReference>
<evidence type="ECO:0000256" key="2">
    <source>
        <dbReference type="ARBA" id="ARBA00008661"/>
    </source>
</evidence>
<feature type="region of interest" description="Disordered" evidence="11">
    <location>
        <begin position="1"/>
        <end position="85"/>
    </location>
</feature>
<comment type="caution">
    <text evidence="12">The sequence shown here is derived from an EMBL/GenBank/DDBJ whole genome shotgun (WGS) entry which is preliminary data.</text>
</comment>
<dbReference type="OrthoDB" id="5512589at2759"/>
<dbReference type="Gene3D" id="3.90.550.50">
    <property type="match status" value="1"/>
</dbReference>
<evidence type="ECO:0000256" key="3">
    <source>
        <dbReference type="ARBA" id="ARBA00022676"/>
    </source>
</evidence>
<gene>
    <name evidence="12" type="primary">RvY_02534</name>
    <name evidence="12" type="synonym">RvY_02534.1</name>
    <name evidence="12" type="ORF">RvY_02534-1</name>
</gene>
<proteinExistence type="inferred from homology"/>
<keyword evidence="6 10" id="KW-0735">Signal-anchor</keyword>
<feature type="transmembrane region" description="Helical" evidence="10">
    <location>
        <begin position="91"/>
        <end position="115"/>
    </location>
</feature>
<evidence type="ECO:0000256" key="11">
    <source>
        <dbReference type="SAM" id="MobiDB-lite"/>
    </source>
</evidence>
<keyword evidence="7 10" id="KW-1133">Transmembrane helix</keyword>
<evidence type="ECO:0000256" key="1">
    <source>
        <dbReference type="ARBA" id="ARBA00004323"/>
    </source>
</evidence>
<keyword evidence="9 10" id="KW-0472">Membrane</keyword>
<dbReference type="AlphaFoldDB" id="A0A1D1UNF7"/>
<dbReference type="PANTHER" id="PTHR11214:SF3">
    <property type="entry name" value="BETA-1,3-GALACTOSYLTRANSFERASE 6"/>
    <property type="match status" value="1"/>
</dbReference>
<evidence type="ECO:0000256" key="5">
    <source>
        <dbReference type="ARBA" id="ARBA00022692"/>
    </source>
</evidence>
<feature type="region of interest" description="Disordered" evidence="11">
    <location>
        <begin position="171"/>
        <end position="204"/>
    </location>
</feature>
<evidence type="ECO:0000256" key="9">
    <source>
        <dbReference type="ARBA" id="ARBA00023136"/>
    </source>
</evidence>
<evidence type="ECO:0000313" key="12">
    <source>
        <dbReference type="EMBL" id="GAU90060.1"/>
    </source>
</evidence>
<dbReference type="GO" id="GO:0006493">
    <property type="term" value="P:protein O-linked glycosylation"/>
    <property type="evidence" value="ECO:0007669"/>
    <property type="project" value="TreeGrafter"/>
</dbReference>
<comment type="subcellular location">
    <subcellularLocation>
        <location evidence="1 10">Golgi apparatus membrane</location>
        <topology evidence="1 10">Single-pass type II membrane protein</topology>
    </subcellularLocation>
</comment>
<keyword evidence="13" id="KW-1185">Reference proteome</keyword>
<dbReference type="EC" id="2.4.1.-" evidence="10"/>
<dbReference type="GO" id="GO:0000139">
    <property type="term" value="C:Golgi membrane"/>
    <property type="evidence" value="ECO:0007669"/>
    <property type="project" value="UniProtKB-SubCell"/>
</dbReference>
<dbReference type="PANTHER" id="PTHR11214">
    <property type="entry name" value="BETA-1,3-N-ACETYLGLUCOSAMINYLTRANSFERASE"/>
    <property type="match status" value="1"/>
</dbReference>
<dbReference type="STRING" id="947166.A0A1D1UNF7"/>
<comment type="similarity">
    <text evidence="2 10">Belongs to the glycosyltransferase 31 family.</text>
</comment>
<evidence type="ECO:0000256" key="10">
    <source>
        <dbReference type="RuleBase" id="RU363063"/>
    </source>
</evidence>
<dbReference type="Pfam" id="PF01762">
    <property type="entry name" value="Galactosyl_T"/>
    <property type="match status" value="1"/>
</dbReference>
<organism evidence="12 13">
    <name type="scientific">Ramazzottius varieornatus</name>
    <name type="common">Water bear</name>
    <name type="synonym">Tardigrade</name>
    <dbReference type="NCBI Taxonomy" id="947166"/>
    <lineage>
        <taxon>Eukaryota</taxon>
        <taxon>Metazoa</taxon>
        <taxon>Ecdysozoa</taxon>
        <taxon>Tardigrada</taxon>
        <taxon>Eutardigrada</taxon>
        <taxon>Parachela</taxon>
        <taxon>Hypsibioidea</taxon>
        <taxon>Ramazzottiidae</taxon>
        <taxon>Ramazzottius</taxon>
    </lineage>
</organism>
<sequence>MSNAEESDVIVTADNRQQARRTRSTLFLSSSSMQPTNLAGYRYQPSLQTSVSTDETDNSEDSSNDEIDGEISGNRRRRKQDFEPPTKQQMIYGPICILLLGMLLAAGNLILTLYLNGYYEDNSSNQNVYVLRPLSTKPPTVGQMLDPEVIEFVEEEIIAVNESYDVAFRHQDSLTKEESKNEKQRDTDKEPSAKDTDSNSTDSRHLLVLPPFSLQPHNFCHKANDSESTPGNPIRQEILLVMVTDPEDNALRNEFRHVWSNYLPMIRGDLMFVLATPQVPAVQATIKKEAEEHGDMLQLTTMSSGQARYLKTLAAMQWTTQHCPHVKFFVRMNVDVLVQVESLQNVIDRAVNRGLHQEPVIIGDVIGDEQDELSLVITKFPKFVYGGFYLVSSAALPLMLQSCTVVPPPSLLEEMYLTGYCAERGQVKRIGVTNYEMERELKLWRKMFSCLPAHVLSVNNVGKENVLYYWQKAIRAGCYVPSTSSL</sequence>
<protein>
    <recommendedName>
        <fullName evidence="10">Hexosyltransferase</fullName>
        <ecNumber evidence="10">2.4.1.-</ecNumber>
    </recommendedName>
</protein>
<name>A0A1D1UNF7_RAMVA</name>
<keyword evidence="3 10" id="KW-0328">Glycosyltransferase</keyword>
<dbReference type="GO" id="GO:0016758">
    <property type="term" value="F:hexosyltransferase activity"/>
    <property type="evidence" value="ECO:0007669"/>
    <property type="project" value="InterPro"/>
</dbReference>
<dbReference type="EMBL" id="BDGG01000001">
    <property type="protein sequence ID" value="GAU90060.1"/>
    <property type="molecule type" value="Genomic_DNA"/>
</dbReference>
<reference evidence="12 13" key="1">
    <citation type="journal article" date="2016" name="Nat. Commun.">
        <title>Extremotolerant tardigrade genome and improved radiotolerance of human cultured cells by tardigrade-unique protein.</title>
        <authorList>
            <person name="Hashimoto T."/>
            <person name="Horikawa D.D."/>
            <person name="Saito Y."/>
            <person name="Kuwahara H."/>
            <person name="Kozuka-Hata H."/>
            <person name="Shin-I T."/>
            <person name="Minakuchi Y."/>
            <person name="Ohishi K."/>
            <person name="Motoyama A."/>
            <person name="Aizu T."/>
            <person name="Enomoto A."/>
            <person name="Kondo K."/>
            <person name="Tanaka S."/>
            <person name="Hara Y."/>
            <person name="Koshikawa S."/>
            <person name="Sagara H."/>
            <person name="Miura T."/>
            <person name="Yokobori S."/>
            <person name="Miyagawa K."/>
            <person name="Suzuki Y."/>
            <person name="Kubo T."/>
            <person name="Oyama M."/>
            <person name="Kohara Y."/>
            <person name="Fujiyama A."/>
            <person name="Arakawa K."/>
            <person name="Katayama T."/>
            <person name="Toyoda A."/>
            <person name="Kunieda T."/>
        </authorList>
    </citation>
    <scope>NUCLEOTIDE SEQUENCE [LARGE SCALE GENOMIC DNA]</scope>
    <source>
        <strain evidence="12 13">YOKOZUNA-1</strain>
    </source>
</reference>
<evidence type="ECO:0000256" key="8">
    <source>
        <dbReference type="ARBA" id="ARBA00023034"/>
    </source>
</evidence>
<evidence type="ECO:0000313" key="13">
    <source>
        <dbReference type="Proteomes" id="UP000186922"/>
    </source>
</evidence>
<accession>A0A1D1UNF7</accession>
<keyword evidence="5 10" id="KW-0812">Transmembrane</keyword>
<keyword evidence="8 10" id="KW-0333">Golgi apparatus</keyword>
<dbReference type="InterPro" id="IPR002659">
    <property type="entry name" value="Glyco_trans_31"/>
</dbReference>